<organism evidence="1 2">
    <name type="scientific">Tetragenococcus osmophilus</name>
    <dbReference type="NCBI Taxonomy" id="526944"/>
    <lineage>
        <taxon>Bacteria</taxon>
        <taxon>Bacillati</taxon>
        <taxon>Bacillota</taxon>
        <taxon>Bacilli</taxon>
        <taxon>Lactobacillales</taxon>
        <taxon>Enterococcaceae</taxon>
        <taxon>Tetragenococcus</taxon>
    </lineage>
</organism>
<gene>
    <name evidence="1" type="ORF">GCM10025885_21790</name>
</gene>
<dbReference type="InterPro" id="IPR008949">
    <property type="entry name" value="Isoprenoid_synthase_dom_sf"/>
</dbReference>
<evidence type="ECO:0000313" key="2">
    <source>
        <dbReference type="Proteomes" id="UP001157039"/>
    </source>
</evidence>
<dbReference type="Gene3D" id="1.10.600.10">
    <property type="entry name" value="Farnesyl Diphosphate Synthase"/>
    <property type="match status" value="1"/>
</dbReference>
<sequence length="74" mass="8944">MIMKPTDNFKKRKKEFDYCEKIIQRHSKSFYAAFSQLPKKKAQSIYAIYAFCRMADDIVDEKKMQNNYKNCFNN</sequence>
<dbReference type="GO" id="GO:0016765">
    <property type="term" value="F:transferase activity, transferring alkyl or aryl (other than methyl) groups"/>
    <property type="evidence" value="ECO:0007669"/>
    <property type="project" value="UniProtKB-ARBA"/>
</dbReference>
<reference evidence="1 2" key="1">
    <citation type="journal article" date="2014" name="Int. J. Syst. Evol. Microbiol.">
        <title>Complete genome sequence of Corynebacterium casei LMG S-19264T (=DSM 44701T), isolated from a smear-ripened cheese.</title>
        <authorList>
            <consortium name="US DOE Joint Genome Institute (JGI-PGF)"/>
            <person name="Walter F."/>
            <person name="Albersmeier A."/>
            <person name="Kalinowski J."/>
            <person name="Ruckert C."/>
        </authorList>
    </citation>
    <scope>NUCLEOTIDE SEQUENCE [LARGE SCALE GENOMIC DNA]</scope>
    <source>
        <strain evidence="1 2">NBRC 114545</strain>
    </source>
</reference>
<evidence type="ECO:0008006" key="3">
    <source>
        <dbReference type="Google" id="ProtNLM"/>
    </source>
</evidence>
<accession>A0AA37XNI4</accession>
<dbReference type="InterPro" id="IPR002060">
    <property type="entry name" value="Squ/phyt_synthse"/>
</dbReference>
<comment type="caution">
    <text evidence="1">The sequence shown here is derived from an EMBL/GenBank/DDBJ whole genome shotgun (WGS) entry which is preliminary data.</text>
</comment>
<dbReference type="RefSeq" id="WP_307718628.1">
    <property type="nucleotide sequence ID" value="NZ_BSUW01000001.1"/>
</dbReference>
<dbReference type="AlphaFoldDB" id="A0AA37XNI4"/>
<name>A0AA37XNI4_9ENTE</name>
<dbReference type="EMBL" id="BSUW01000001">
    <property type="protein sequence ID" value="GMA73130.1"/>
    <property type="molecule type" value="Genomic_DNA"/>
</dbReference>
<proteinExistence type="predicted"/>
<dbReference type="PANTHER" id="PTHR31480">
    <property type="entry name" value="BIFUNCTIONAL LYCOPENE CYCLASE/PHYTOENE SYNTHASE"/>
    <property type="match status" value="1"/>
</dbReference>
<evidence type="ECO:0000313" key="1">
    <source>
        <dbReference type="EMBL" id="GMA73130.1"/>
    </source>
</evidence>
<dbReference type="Proteomes" id="UP001157039">
    <property type="component" value="Unassembled WGS sequence"/>
</dbReference>
<dbReference type="Pfam" id="PF00494">
    <property type="entry name" value="SQS_PSY"/>
    <property type="match status" value="1"/>
</dbReference>
<dbReference type="SUPFAM" id="SSF48576">
    <property type="entry name" value="Terpenoid synthases"/>
    <property type="match status" value="1"/>
</dbReference>
<protein>
    <recommendedName>
        <fullName evidence="3">Phytoene synthase</fullName>
    </recommendedName>
</protein>